<dbReference type="AlphaFoldDB" id="A0A1Q3D2J5"/>
<dbReference type="PANTHER" id="PTHR35317:SF24">
    <property type="entry name" value="RETROVIRUS-RELATED POL POLYPROTEIN FROM TRANSPOSON TNT 1-94"/>
    <property type="match status" value="1"/>
</dbReference>
<reference evidence="2" key="1">
    <citation type="submission" date="2016-04" db="EMBL/GenBank/DDBJ databases">
        <title>Cephalotus genome sequencing.</title>
        <authorList>
            <person name="Fukushima K."/>
            <person name="Hasebe M."/>
            <person name="Fang X."/>
        </authorList>
    </citation>
    <scope>NUCLEOTIDE SEQUENCE [LARGE SCALE GENOMIC DNA]</scope>
    <source>
        <strain evidence="2">cv. St1</strain>
    </source>
</reference>
<accession>A0A1Q3D2J5</accession>
<dbReference type="Pfam" id="PF14223">
    <property type="entry name" value="Retrotran_gag_2"/>
    <property type="match status" value="1"/>
</dbReference>
<name>A0A1Q3D2J5_CEPFO</name>
<dbReference type="Proteomes" id="UP000187406">
    <property type="component" value="Unassembled WGS sequence"/>
</dbReference>
<sequence>MTAFMEGHDLWEAVESDYDITPLPNNPTLNQIKYHKERITKKAKAKSCLYAAVSPTIFTRIMRCDSVKEIWDFLKKEYEGDEKIRSMKVLNLLREFERQQMKESESVKDYSDKLIEIAESQTSCERLCSDMGSGLF</sequence>
<organism evidence="1 2">
    <name type="scientific">Cephalotus follicularis</name>
    <name type="common">Albany pitcher plant</name>
    <dbReference type="NCBI Taxonomy" id="3775"/>
    <lineage>
        <taxon>Eukaryota</taxon>
        <taxon>Viridiplantae</taxon>
        <taxon>Streptophyta</taxon>
        <taxon>Embryophyta</taxon>
        <taxon>Tracheophyta</taxon>
        <taxon>Spermatophyta</taxon>
        <taxon>Magnoliopsida</taxon>
        <taxon>eudicotyledons</taxon>
        <taxon>Gunneridae</taxon>
        <taxon>Pentapetalae</taxon>
        <taxon>rosids</taxon>
        <taxon>fabids</taxon>
        <taxon>Oxalidales</taxon>
        <taxon>Cephalotaceae</taxon>
        <taxon>Cephalotus</taxon>
    </lineage>
</organism>
<keyword evidence="2" id="KW-1185">Reference proteome</keyword>
<evidence type="ECO:0000313" key="2">
    <source>
        <dbReference type="Proteomes" id="UP000187406"/>
    </source>
</evidence>
<dbReference type="InParanoid" id="A0A1Q3D2J5"/>
<protein>
    <submittedName>
        <fullName evidence="1">UBN2 domain-containing protein</fullName>
    </submittedName>
</protein>
<proteinExistence type="predicted"/>
<dbReference type="OrthoDB" id="1931687at2759"/>
<dbReference type="EMBL" id="BDDD01003988">
    <property type="protein sequence ID" value="GAV86654.1"/>
    <property type="molecule type" value="Genomic_DNA"/>
</dbReference>
<evidence type="ECO:0000313" key="1">
    <source>
        <dbReference type="EMBL" id="GAV86654.1"/>
    </source>
</evidence>
<dbReference type="STRING" id="3775.A0A1Q3D2J5"/>
<gene>
    <name evidence="1" type="ORF">CFOL_v3_30081</name>
</gene>
<dbReference type="PANTHER" id="PTHR35317">
    <property type="entry name" value="OS04G0629600 PROTEIN"/>
    <property type="match status" value="1"/>
</dbReference>
<comment type="caution">
    <text evidence="1">The sequence shown here is derived from an EMBL/GenBank/DDBJ whole genome shotgun (WGS) entry which is preliminary data.</text>
</comment>